<keyword evidence="2" id="KW-1133">Transmembrane helix</keyword>
<evidence type="ECO:0000313" key="3">
    <source>
        <dbReference type="EMBL" id="KAK0737926.1"/>
    </source>
</evidence>
<dbReference type="Proteomes" id="UP001172155">
    <property type="component" value="Unassembled WGS sequence"/>
</dbReference>
<accession>A0AA40BPH0</accession>
<name>A0AA40BPH0_9PEZI</name>
<organism evidence="3 4">
    <name type="scientific">Schizothecium vesticola</name>
    <dbReference type="NCBI Taxonomy" id="314040"/>
    <lineage>
        <taxon>Eukaryota</taxon>
        <taxon>Fungi</taxon>
        <taxon>Dikarya</taxon>
        <taxon>Ascomycota</taxon>
        <taxon>Pezizomycotina</taxon>
        <taxon>Sordariomycetes</taxon>
        <taxon>Sordariomycetidae</taxon>
        <taxon>Sordariales</taxon>
        <taxon>Schizotheciaceae</taxon>
        <taxon>Schizothecium</taxon>
    </lineage>
</organism>
<dbReference type="EMBL" id="JAUKUD010000007">
    <property type="protein sequence ID" value="KAK0737926.1"/>
    <property type="molecule type" value="Genomic_DNA"/>
</dbReference>
<evidence type="ECO:0000256" key="2">
    <source>
        <dbReference type="SAM" id="Phobius"/>
    </source>
</evidence>
<evidence type="ECO:0000256" key="1">
    <source>
        <dbReference type="SAM" id="MobiDB-lite"/>
    </source>
</evidence>
<evidence type="ECO:0000313" key="4">
    <source>
        <dbReference type="Proteomes" id="UP001172155"/>
    </source>
</evidence>
<comment type="caution">
    <text evidence="3">The sequence shown here is derived from an EMBL/GenBank/DDBJ whole genome shotgun (WGS) entry which is preliminary data.</text>
</comment>
<proteinExistence type="predicted"/>
<reference evidence="3" key="1">
    <citation type="submission" date="2023-06" db="EMBL/GenBank/DDBJ databases">
        <title>Genome-scale phylogeny and comparative genomics of the fungal order Sordariales.</title>
        <authorList>
            <consortium name="Lawrence Berkeley National Laboratory"/>
            <person name="Hensen N."/>
            <person name="Bonometti L."/>
            <person name="Westerberg I."/>
            <person name="Brannstrom I.O."/>
            <person name="Guillou S."/>
            <person name="Cros-Aarteil S."/>
            <person name="Calhoun S."/>
            <person name="Haridas S."/>
            <person name="Kuo A."/>
            <person name="Mondo S."/>
            <person name="Pangilinan J."/>
            <person name="Riley R."/>
            <person name="LaButti K."/>
            <person name="Andreopoulos B."/>
            <person name="Lipzen A."/>
            <person name="Chen C."/>
            <person name="Yanf M."/>
            <person name="Daum C."/>
            <person name="Ng V."/>
            <person name="Clum A."/>
            <person name="Steindorff A."/>
            <person name="Ohm R."/>
            <person name="Martin F."/>
            <person name="Silar P."/>
            <person name="Natvig D."/>
            <person name="Lalanne C."/>
            <person name="Gautier V."/>
            <person name="Ament-velasquez S.L."/>
            <person name="Kruys A."/>
            <person name="Hutchinson M.I."/>
            <person name="Powell A.J."/>
            <person name="Barry K."/>
            <person name="Miller A.N."/>
            <person name="Grigoriev I.V."/>
            <person name="Debuchy R."/>
            <person name="Gladieux P."/>
            <person name="Thoren M.H."/>
            <person name="Johannesson H."/>
        </authorList>
    </citation>
    <scope>NUCLEOTIDE SEQUENCE</scope>
    <source>
        <strain evidence="3">SMH3187-1</strain>
    </source>
</reference>
<keyword evidence="4" id="KW-1185">Reference proteome</keyword>
<keyword evidence="2" id="KW-0812">Transmembrane</keyword>
<feature type="transmembrane region" description="Helical" evidence="2">
    <location>
        <begin position="91"/>
        <end position="113"/>
    </location>
</feature>
<sequence length="215" mass="23795">MGKCGASDDNGNLPAMAKRRTGDDDDVFCPVCHWNLIETKVPNLHNISHDISHDIMVYQAFASATSALWSAGGGSAIGQIYVTYSFMSLLWAWQFQVAIIAFTLLVFAAKFCTIKSNTDARTRETEARNRETEAQNRETEARNRETASKERIARMQIEMELEKMQTELTCRFLSLQYNAAALRPSAAKPQALLAAREADPGDSMLQNPALATASI</sequence>
<gene>
    <name evidence="3" type="ORF">B0T18DRAFT_473889</name>
</gene>
<feature type="region of interest" description="Disordered" evidence="1">
    <location>
        <begin position="120"/>
        <end position="149"/>
    </location>
</feature>
<protein>
    <submittedName>
        <fullName evidence="3">Uncharacterized protein</fullName>
    </submittedName>
</protein>
<dbReference type="AlphaFoldDB" id="A0AA40BPH0"/>
<keyword evidence="2" id="KW-0472">Membrane</keyword>